<dbReference type="InterPro" id="IPR018750">
    <property type="entry name" value="DUF2306_membrane"/>
</dbReference>
<comment type="caution">
    <text evidence="3">The sequence shown here is derived from an EMBL/GenBank/DDBJ whole genome shotgun (WGS) entry which is preliminary data.</text>
</comment>
<feature type="compositionally biased region" description="Polar residues" evidence="1">
    <location>
        <begin position="1"/>
        <end position="22"/>
    </location>
</feature>
<evidence type="ECO:0000313" key="3">
    <source>
        <dbReference type="EMBL" id="KAG7356750.1"/>
    </source>
</evidence>
<feature type="transmembrane region" description="Helical" evidence="2">
    <location>
        <begin position="158"/>
        <end position="178"/>
    </location>
</feature>
<sequence>MTSNDTTTVSTLQRTPPQSTVPDNGDVHSNCDPNQSLHSSPTDENIAHTSNEAESTTTAAATSIQQTNKWVKVWAWPWIVFLIFLYIFILFWVNYAILQRYWILHKWNDALPGLDKTELRKFTMRSHMTAGAVSMLLGPIQFIPAFRRRPRLRCIHRWSGRLYCACAMLSSVFGLWFIALKKQLVGGYNMTASFSMAGIAIGLTSFMAWKTARAARFCANVSQEKALFIRHRNWGIRSFAQILAPALYRYWYSMMELFHIYNVPVPLRMGGYCDANDQCPDYSRPWDSVYTWLYWISAGLVAEIIICFLPSFDKSIGEHGSDATVEEEQAALTSPLLSRSSEGQDRPPSVGNSTTYGSDRLQDVTPTDIADLQKSGVPFVVNLLGGVLAGAAIAITSMTFYVILATSSPDA</sequence>
<feature type="transmembrane region" description="Helical" evidence="2">
    <location>
        <begin position="292"/>
        <end position="312"/>
    </location>
</feature>
<protein>
    <submittedName>
        <fullName evidence="3">DUF2306 domain containing membrane protein</fullName>
    </submittedName>
</protein>
<dbReference type="OrthoDB" id="4482604at2759"/>
<keyword evidence="2" id="KW-1133">Transmembrane helix</keyword>
<dbReference type="EMBL" id="JAGRRH010000015">
    <property type="protein sequence ID" value="KAG7356750.1"/>
    <property type="molecule type" value="Genomic_DNA"/>
</dbReference>
<feature type="region of interest" description="Disordered" evidence="1">
    <location>
        <begin position="334"/>
        <end position="361"/>
    </location>
</feature>
<dbReference type="Proteomes" id="UP000693970">
    <property type="component" value="Unassembled WGS sequence"/>
</dbReference>
<dbReference type="Pfam" id="PF10067">
    <property type="entry name" value="DUF2306"/>
    <property type="match status" value="1"/>
</dbReference>
<feature type="transmembrane region" description="Helical" evidence="2">
    <location>
        <begin position="73"/>
        <end position="97"/>
    </location>
</feature>
<name>A0A9K3L6U3_9STRA</name>
<dbReference type="AlphaFoldDB" id="A0A9K3L6U3"/>
<reference evidence="3" key="1">
    <citation type="journal article" date="2021" name="Sci. Rep.">
        <title>Diploid genomic architecture of Nitzschia inconspicua, an elite biomass production diatom.</title>
        <authorList>
            <person name="Oliver A."/>
            <person name="Podell S."/>
            <person name="Pinowska A."/>
            <person name="Traller J.C."/>
            <person name="Smith S.R."/>
            <person name="McClure R."/>
            <person name="Beliaev A."/>
            <person name="Bohutskyi P."/>
            <person name="Hill E.A."/>
            <person name="Rabines A."/>
            <person name="Zheng H."/>
            <person name="Allen L.Z."/>
            <person name="Kuo A."/>
            <person name="Grigoriev I.V."/>
            <person name="Allen A.E."/>
            <person name="Hazlebeck D."/>
            <person name="Allen E.E."/>
        </authorList>
    </citation>
    <scope>NUCLEOTIDE SEQUENCE</scope>
    <source>
        <strain evidence="3">Hildebrandi</strain>
    </source>
</reference>
<feature type="transmembrane region" description="Helical" evidence="2">
    <location>
        <begin position="379"/>
        <end position="404"/>
    </location>
</feature>
<feature type="transmembrane region" description="Helical" evidence="2">
    <location>
        <begin position="234"/>
        <end position="252"/>
    </location>
</feature>
<organism evidence="3 4">
    <name type="scientific">Nitzschia inconspicua</name>
    <dbReference type="NCBI Taxonomy" id="303405"/>
    <lineage>
        <taxon>Eukaryota</taxon>
        <taxon>Sar</taxon>
        <taxon>Stramenopiles</taxon>
        <taxon>Ochrophyta</taxon>
        <taxon>Bacillariophyta</taxon>
        <taxon>Bacillariophyceae</taxon>
        <taxon>Bacillariophycidae</taxon>
        <taxon>Bacillariales</taxon>
        <taxon>Bacillariaceae</taxon>
        <taxon>Nitzschia</taxon>
    </lineage>
</organism>
<keyword evidence="2" id="KW-0812">Transmembrane</keyword>
<keyword evidence="2" id="KW-0472">Membrane</keyword>
<evidence type="ECO:0000313" key="4">
    <source>
        <dbReference type="Proteomes" id="UP000693970"/>
    </source>
</evidence>
<evidence type="ECO:0000256" key="2">
    <source>
        <dbReference type="SAM" id="Phobius"/>
    </source>
</evidence>
<proteinExistence type="predicted"/>
<feature type="region of interest" description="Disordered" evidence="1">
    <location>
        <begin position="1"/>
        <end position="28"/>
    </location>
</feature>
<evidence type="ECO:0000256" key="1">
    <source>
        <dbReference type="SAM" id="MobiDB-lite"/>
    </source>
</evidence>
<feature type="transmembrane region" description="Helical" evidence="2">
    <location>
        <begin position="128"/>
        <end position="146"/>
    </location>
</feature>
<accession>A0A9K3L6U3</accession>
<reference evidence="3" key="2">
    <citation type="submission" date="2021-04" db="EMBL/GenBank/DDBJ databases">
        <authorList>
            <person name="Podell S."/>
        </authorList>
    </citation>
    <scope>NUCLEOTIDE SEQUENCE</scope>
    <source>
        <strain evidence="3">Hildebrandi</strain>
    </source>
</reference>
<gene>
    <name evidence="3" type="ORF">IV203_001436</name>
</gene>
<keyword evidence="4" id="KW-1185">Reference proteome</keyword>
<feature type="transmembrane region" description="Helical" evidence="2">
    <location>
        <begin position="190"/>
        <end position="209"/>
    </location>
</feature>